<keyword evidence="3" id="KW-0677">Repeat</keyword>
<dbReference type="AlphaFoldDB" id="A0AAV8XED7"/>
<dbReference type="InterPro" id="IPR000152">
    <property type="entry name" value="EGF-type_Asp/Asn_hydroxyl_site"/>
</dbReference>
<proteinExistence type="predicted"/>
<dbReference type="GO" id="GO:0005509">
    <property type="term" value="F:calcium ion binding"/>
    <property type="evidence" value="ECO:0007669"/>
    <property type="project" value="InterPro"/>
</dbReference>
<keyword evidence="4" id="KW-1015">Disulfide bond</keyword>
<dbReference type="Pfam" id="PF00008">
    <property type="entry name" value="EGF"/>
    <property type="match status" value="1"/>
</dbReference>
<dbReference type="Proteomes" id="UP001162156">
    <property type="component" value="Unassembled WGS sequence"/>
</dbReference>
<organism evidence="7 8">
    <name type="scientific">Rhamnusium bicolor</name>
    <dbReference type="NCBI Taxonomy" id="1586634"/>
    <lineage>
        <taxon>Eukaryota</taxon>
        <taxon>Metazoa</taxon>
        <taxon>Ecdysozoa</taxon>
        <taxon>Arthropoda</taxon>
        <taxon>Hexapoda</taxon>
        <taxon>Insecta</taxon>
        <taxon>Pterygota</taxon>
        <taxon>Neoptera</taxon>
        <taxon>Endopterygota</taxon>
        <taxon>Coleoptera</taxon>
        <taxon>Polyphaga</taxon>
        <taxon>Cucujiformia</taxon>
        <taxon>Chrysomeloidea</taxon>
        <taxon>Cerambycidae</taxon>
        <taxon>Lepturinae</taxon>
        <taxon>Rhagiini</taxon>
        <taxon>Rhamnusium</taxon>
    </lineage>
</organism>
<dbReference type="PROSITE" id="PS01187">
    <property type="entry name" value="EGF_CA"/>
    <property type="match status" value="1"/>
</dbReference>
<dbReference type="InterPro" id="IPR018097">
    <property type="entry name" value="EGF_Ca-bd_CS"/>
</dbReference>
<sequence length="579" mass="61880">MCISACELLSCGPNAICVVNNHVPQCQCPPGSYVGDPNDPSSGCESVPCVYNIDCPLTQLCNRLTHLCYDVCDEESCGTNAVCIAEDHKAICQCPPGTSPNPIAEVECITVDVCDPNPCHNTAICKSTSTGHTCQCPQGTIGDPFTSGCRPEGSCPGGDSECPPKSICKSGRCINPCEQINCGPNSVCNVENKKASCSCLAKYIPVQTGIQDGCIRIATTCTTDTDCGNEVCYKEQCRAVCRNNEDCSSGERCLQKVCVNPCADHSQCSKDQACINGMCIIGCRSNKNCPSEYACINNRCQDPCQGEGSCGPNAICSCQDHKTVCKCPDGFDGNPTPQQGCIRVPSLCQQANECPEQHICHQNICTLPCQDNTVCAVGERCYNEICVKVCYSDNNCLHGEVCRKGVCQPGCGFDTDCRTSQVCVQGQCKCAVGFIGTPHGCVDIDECEDNPCHPTAVCKNQPGSYTCICSEGRVGDPFAEPGCSLPDQCRHNNKCADNLVCKLGKCQDPCEETRCGSHAICNVVNHKLSCSCPSGHLGDPYDTHLGCFKVECLKDDDCSSNQFCDENSNKCLSMSFIEI</sequence>
<evidence type="ECO:0000256" key="1">
    <source>
        <dbReference type="ARBA" id="ARBA00022536"/>
    </source>
</evidence>
<feature type="domain" description="EGF-like" evidence="6">
    <location>
        <begin position="110"/>
        <end position="146"/>
    </location>
</feature>
<name>A0AAV8XED7_9CUCU</name>
<keyword evidence="8" id="KW-1185">Reference proteome</keyword>
<dbReference type="InterPro" id="IPR000742">
    <property type="entry name" value="EGF"/>
</dbReference>
<keyword evidence="2" id="KW-0732">Signal</keyword>
<protein>
    <recommendedName>
        <fullName evidence="6">EGF-like domain-containing protein</fullName>
    </recommendedName>
</protein>
<evidence type="ECO:0000256" key="4">
    <source>
        <dbReference type="ARBA" id="ARBA00023157"/>
    </source>
</evidence>
<dbReference type="PROSITE" id="PS50026">
    <property type="entry name" value="EGF_3"/>
    <property type="match status" value="2"/>
</dbReference>
<dbReference type="PROSITE" id="PS00010">
    <property type="entry name" value="ASX_HYDROXYL"/>
    <property type="match status" value="1"/>
</dbReference>
<dbReference type="SMART" id="SM00181">
    <property type="entry name" value="EGF"/>
    <property type="match status" value="8"/>
</dbReference>
<evidence type="ECO:0000256" key="2">
    <source>
        <dbReference type="ARBA" id="ARBA00022729"/>
    </source>
</evidence>
<dbReference type="Gene3D" id="2.10.25.10">
    <property type="entry name" value="Laminin"/>
    <property type="match status" value="2"/>
</dbReference>
<dbReference type="PANTHER" id="PTHR22963:SF39">
    <property type="entry name" value="DUMPY"/>
    <property type="match status" value="1"/>
</dbReference>
<evidence type="ECO:0000256" key="5">
    <source>
        <dbReference type="PROSITE-ProRule" id="PRU00076"/>
    </source>
</evidence>
<keyword evidence="1 5" id="KW-0245">EGF-like domain</keyword>
<evidence type="ECO:0000259" key="6">
    <source>
        <dbReference type="PROSITE" id="PS50026"/>
    </source>
</evidence>
<comment type="caution">
    <text evidence="5">Lacks conserved residue(s) required for the propagation of feature annotation.</text>
</comment>
<evidence type="ECO:0000313" key="8">
    <source>
        <dbReference type="Proteomes" id="UP001162156"/>
    </source>
</evidence>
<feature type="domain" description="EGF-like" evidence="6">
    <location>
        <begin position="443"/>
        <end position="480"/>
    </location>
</feature>
<comment type="caution">
    <text evidence="7">The sequence shown here is derived from an EMBL/GenBank/DDBJ whole genome shotgun (WGS) entry which is preliminary data.</text>
</comment>
<evidence type="ECO:0000256" key="3">
    <source>
        <dbReference type="ARBA" id="ARBA00022737"/>
    </source>
</evidence>
<gene>
    <name evidence="7" type="ORF">NQ314_012069</name>
</gene>
<reference evidence="7" key="1">
    <citation type="journal article" date="2023" name="Insect Mol. Biol.">
        <title>Genome sequencing provides insights into the evolution of gene families encoding plant cell wall-degrading enzymes in longhorned beetles.</title>
        <authorList>
            <person name="Shin N.R."/>
            <person name="Okamura Y."/>
            <person name="Kirsch R."/>
            <person name="Pauchet Y."/>
        </authorList>
    </citation>
    <scope>NUCLEOTIDE SEQUENCE</scope>
    <source>
        <strain evidence="7">RBIC_L_NR</strain>
    </source>
</reference>
<dbReference type="InterPro" id="IPR049883">
    <property type="entry name" value="NOTCH1_EGF-like"/>
</dbReference>
<dbReference type="EMBL" id="JANEYF010003362">
    <property type="protein sequence ID" value="KAJ8936987.1"/>
    <property type="molecule type" value="Genomic_DNA"/>
</dbReference>
<dbReference type="Pfam" id="PF07645">
    <property type="entry name" value="EGF_CA"/>
    <property type="match status" value="1"/>
</dbReference>
<dbReference type="SUPFAM" id="SSF57196">
    <property type="entry name" value="EGF/Laminin"/>
    <property type="match status" value="2"/>
</dbReference>
<dbReference type="CDD" id="cd00054">
    <property type="entry name" value="EGF_CA"/>
    <property type="match status" value="1"/>
</dbReference>
<dbReference type="SMART" id="SM00179">
    <property type="entry name" value="EGF_CA"/>
    <property type="match status" value="2"/>
</dbReference>
<accession>A0AAV8XED7</accession>
<dbReference type="FunFam" id="2.10.25.10:FF:000038">
    <property type="entry name" value="Fibrillin 2"/>
    <property type="match status" value="1"/>
</dbReference>
<dbReference type="InterPro" id="IPR001881">
    <property type="entry name" value="EGF-like_Ca-bd_dom"/>
</dbReference>
<dbReference type="PANTHER" id="PTHR22963">
    <property type="entry name" value="ENDOGLIN-RELATED"/>
    <property type="match status" value="1"/>
</dbReference>
<evidence type="ECO:0000313" key="7">
    <source>
        <dbReference type="EMBL" id="KAJ8936987.1"/>
    </source>
</evidence>